<sequence>MSSEGMQQILAGLSRFIGAQRLYTLDLPQDQGIGEDWAVERWQGWEALSGGFEWWIDVLSVDAHRSLEAFLGRRATLATRLADGGRALRSGLVREAQCLGSEGGLARYRLCLVPWTWLLSQGRHSRVYQDKTVAQIVEAVFAAYAPLAAWQWSDEAGPFLAAARARSYCVQYRETDAAFVDRLLAEEGLGWRIEEAQDAPGGHRMVLFAQSGQSPQEASDAAYGATRFHRSDTTEDSDTVQSFGAVRRIASTELTVLSGDYKGLQTQLANVPLGAGGESAARLEVYDPVGLYAFADRTEAERYAGLLAQARASERTLWLGRGTVRTFRSGTWFALTGAPQAEADAPAEALLVAVQHAGVNNLPKSIGEAVSARFGAAPQVPLRGLPGASDAAWDAVLARAESVGYANGFVAVPRDQAWRPVLHDGTGARLNPRPTAPGYQTAIVVGPDGATQAQGTHELHCDALGRLRVKFHFQQAGGDAESNHSCWLRVAQRYAGPGVGTQFLPRIGQEVLVAFLDGDIDRPLIVGALYNGQGDAGVLATPGAGTQDADGAAYAQASDHGPSAQANRVGGHAPAWHGMSQDAAGHRNAAALVGIKSKEFGGGGHNRLVFDDSDRQLRLQLATTQAATQLNLGHLIHQADNYRGSFRGEGFELRTDQWGAVRAQAGLWISAYDINGEKPAGETIAATALLKQASQLGEVLSKVAGTHQTVKLAAHEGVIKADQSGLIGDQPPLRALLTSAKTTVAGAAFDDALSQAPQRKSDAGEGKVPHSGDALLGLAAPAGIGYIAGQSLQWASGETLTLASGGSTNAAIAKDLRIHTGQAIGWLANAVEGASAGNDPALSLVAATGKLEFEAQHDRFELQSRDQLKIVSANAEVELAAGKTVHLATAGGASLTIEGGDIVINCPGTITVHAAKKSFVGPAQLSRELNRWPEAKFDERIRLVKRDRKTPAANYRYEILRADGAVIRGVTDNEGWADMQNAIGIESLKIKLLGPAKEDV</sequence>
<dbReference type="Pfam" id="PF10106">
    <property type="entry name" value="DUF2345"/>
    <property type="match status" value="1"/>
</dbReference>
<evidence type="ECO:0000313" key="6">
    <source>
        <dbReference type="Proteomes" id="UP000061569"/>
    </source>
</evidence>
<dbReference type="InterPro" id="IPR017847">
    <property type="entry name" value="T6SS_RhsGE_Vgr_subset"/>
</dbReference>
<dbReference type="InterPro" id="IPR028244">
    <property type="entry name" value="T6SS_Rhs_Vgr_dom"/>
</dbReference>
<evidence type="ECO:0000256" key="1">
    <source>
        <dbReference type="ARBA" id="ARBA00005558"/>
    </source>
</evidence>
<dbReference type="Proteomes" id="UP000061569">
    <property type="component" value="Chromosome"/>
</dbReference>
<feature type="domain" description="Gp5/Type VI secretion system Vgr protein OB-fold" evidence="2">
    <location>
        <begin position="462"/>
        <end position="530"/>
    </location>
</feature>
<feature type="domain" description="Putative type VI secretion system Rhs element associated Vgr" evidence="4">
    <location>
        <begin position="598"/>
        <end position="704"/>
    </location>
</feature>
<dbReference type="SUPFAM" id="SSF69279">
    <property type="entry name" value="Phage tail proteins"/>
    <property type="match status" value="2"/>
</dbReference>
<reference evidence="5 6" key="1">
    <citation type="submission" date="2015-11" db="EMBL/GenBank/DDBJ databases">
        <title>Genome sequences of Lysobacter enzymogenes strain C3 and Lysobacter antibioticus ATCC 29479.</title>
        <authorList>
            <person name="Kobayashi D.Y."/>
        </authorList>
    </citation>
    <scope>NUCLEOTIDE SEQUENCE [LARGE SCALE GENOMIC DNA]</scope>
    <source>
        <strain evidence="5 6">C3</strain>
    </source>
</reference>
<protein>
    <submittedName>
        <fullName evidence="5">Type VI secretion system Vgr family protein</fullName>
    </submittedName>
</protein>
<dbReference type="InterPro" id="IPR006531">
    <property type="entry name" value="Gp5/Vgr_OB"/>
</dbReference>
<dbReference type="AlphaFoldDB" id="A0A0S2DB79"/>
<dbReference type="Pfam" id="PF13296">
    <property type="entry name" value="T6SS_Vgr"/>
    <property type="match status" value="1"/>
</dbReference>
<comment type="similarity">
    <text evidence="1">Belongs to the VgrG protein family.</text>
</comment>
<evidence type="ECO:0000259" key="2">
    <source>
        <dbReference type="Pfam" id="PF04717"/>
    </source>
</evidence>
<organism evidence="5 6">
    <name type="scientific">Lysobacter enzymogenes</name>
    <dbReference type="NCBI Taxonomy" id="69"/>
    <lineage>
        <taxon>Bacteria</taxon>
        <taxon>Pseudomonadati</taxon>
        <taxon>Pseudomonadota</taxon>
        <taxon>Gammaproteobacteria</taxon>
        <taxon>Lysobacterales</taxon>
        <taxon>Lysobacteraceae</taxon>
        <taxon>Lysobacter</taxon>
    </lineage>
</organism>
<gene>
    <name evidence="5" type="ORF">GLE_0436</name>
</gene>
<dbReference type="NCBIfam" id="TIGR01646">
    <property type="entry name" value="vgr_GE"/>
    <property type="match status" value="1"/>
</dbReference>
<dbReference type="KEGG" id="lez:GLE_0436"/>
<evidence type="ECO:0000313" key="5">
    <source>
        <dbReference type="EMBL" id="ALN55794.1"/>
    </source>
</evidence>
<dbReference type="Gene3D" id="2.30.110.50">
    <property type="match status" value="1"/>
</dbReference>
<dbReference type="STRING" id="69.GLE_0436"/>
<accession>A0A0S2DB79</accession>
<feature type="domain" description="DUF2345" evidence="3">
    <location>
        <begin position="764"/>
        <end position="923"/>
    </location>
</feature>
<dbReference type="InterPro" id="IPR018769">
    <property type="entry name" value="VgrG2_DUF2345"/>
</dbReference>
<dbReference type="InterPro" id="IPR006533">
    <property type="entry name" value="T6SS_Vgr_RhsGE"/>
</dbReference>
<evidence type="ECO:0000259" key="3">
    <source>
        <dbReference type="Pfam" id="PF10106"/>
    </source>
</evidence>
<name>A0A0S2DB79_LYSEN</name>
<dbReference type="EMBL" id="CP013140">
    <property type="protein sequence ID" value="ALN55794.1"/>
    <property type="molecule type" value="Genomic_DNA"/>
</dbReference>
<dbReference type="Pfam" id="PF04717">
    <property type="entry name" value="Phage_base_V"/>
    <property type="match status" value="1"/>
</dbReference>
<dbReference type="Gene3D" id="4.10.220.110">
    <property type="match status" value="1"/>
</dbReference>
<dbReference type="Pfam" id="PF05954">
    <property type="entry name" value="Phage_GPD"/>
    <property type="match status" value="1"/>
</dbReference>
<proteinExistence type="inferred from homology"/>
<dbReference type="Gene3D" id="3.55.50.10">
    <property type="entry name" value="Baseplate protein-like domains"/>
    <property type="match status" value="1"/>
</dbReference>
<dbReference type="InterPro" id="IPR037026">
    <property type="entry name" value="Vgr_OB-fold_dom_sf"/>
</dbReference>
<dbReference type="NCBIfam" id="TIGR03361">
    <property type="entry name" value="VI_Rhs_Vgr"/>
    <property type="match status" value="1"/>
</dbReference>
<dbReference type="PATRIC" id="fig|69.6.peg.433"/>
<evidence type="ECO:0000259" key="4">
    <source>
        <dbReference type="Pfam" id="PF13296"/>
    </source>
</evidence>
<dbReference type="Gene3D" id="2.40.50.230">
    <property type="entry name" value="Gp5 N-terminal domain"/>
    <property type="match status" value="1"/>
</dbReference>
<dbReference type="SUPFAM" id="SSF69255">
    <property type="entry name" value="gp5 N-terminal domain-like"/>
    <property type="match status" value="1"/>
</dbReference>